<accession>X1PL81</accession>
<proteinExistence type="predicted"/>
<reference evidence="1" key="1">
    <citation type="journal article" date="2014" name="Front. Microbiol.">
        <title>High frequency of phylogenetically diverse reductive dehalogenase-homologous genes in deep subseafloor sedimentary metagenomes.</title>
        <authorList>
            <person name="Kawai M."/>
            <person name="Futagami T."/>
            <person name="Toyoda A."/>
            <person name="Takaki Y."/>
            <person name="Nishi S."/>
            <person name="Hori S."/>
            <person name="Arai W."/>
            <person name="Tsubouchi T."/>
            <person name="Morono Y."/>
            <person name="Uchiyama I."/>
            <person name="Ito T."/>
            <person name="Fujiyama A."/>
            <person name="Inagaki F."/>
            <person name="Takami H."/>
        </authorList>
    </citation>
    <scope>NUCLEOTIDE SEQUENCE</scope>
    <source>
        <strain evidence="1">Expedition CK06-06</strain>
    </source>
</reference>
<dbReference type="Gene3D" id="3.40.30.10">
    <property type="entry name" value="Glutaredoxin"/>
    <property type="match status" value="1"/>
</dbReference>
<dbReference type="AlphaFoldDB" id="X1PL81"/>
<dbReference type="EMBL" id="BARV01039374">
    <property type="protein sequence ID" value="GAI56603.1"/>
    <property type="molecule type" value="Genomic_DNA"/>
</dbReference>
<dbReference type="InterPro" id="IPR036249">
    <property type="entry name" value="Thioredoxin-like_sf"/>
</dbReference>
<name>X1PL81_9ZZZZ</name>
<sequence length="58" mass="6575">KIDGGDSLGIEFCKNYQITVYPTLLIIEPKTKKEIKRIEGFSAPDPLLKELQKIIEAQ</sequence>
<evidence type="ECO:0000313" key="1">
    <source>
        <dbReference type="EMBL" id="GAI56603.1"/>
    </source>
</evidence>
<dbReference type="SUPFAM" id="SSF52833">
    <property type="entry name" value="Thioredoxin-like"/>
    <property type="match status" value="1"/>
</dbReference>
<evidence type="ECO:0008006" key="2">
    <source>
        <dbReference type="Google" id="ProtNLM"/>
    </source>
</evidence>
<comment type="caution">
    <text evidence="1">The sequence shown here is derived from an EMBL/GenBank/DDBJ whole genome shotgun (WGS) entry which is preliminary data.</text>
</comment>
<protein>
    <recommendedName>
        <fullName evidence="2">Thioredoxin domain-containing protein</fullName>
    </recommendedName>
</protein>
<feature type="non-terminal residue" evidence="1">
    <location>
        <position position="1"/>
    </location>
</feature>
<organism evidence="1">
    <name type="scientific">marine sediment metagenome</name>
    <dbReference type="NCBI Taxonomy" id="412755"/>
    <lineage>
        <taxon>unclassified sequences</taxon>
        <taxon>metagenomes</taxon>
        <taxon>ecological metagenomes</taxon>
    </lineage>
</organism>
<gene>
    <name evidence="1" type="ORF">S06H3_60369</name>
</gene>